<organism evidence="1 2">
    <name type="scientific">Dibothriocephalus latus</name>
    <name type="common">Fish tapeworm</name>
    <name type="synonym">Diphyllobothrium latum</name>
    <dbReference type="NCBI Taxonomy" id="60516"/>
    <lineage>
        <taxon>Eukaryota</taxon>
        <taxon>Metazoa</taxon>
        <taxon>Spiralia</taxon>
        <taxon>Lophotrochozoa</taxon>
        <taxon>Platyhelminthes</taxon>
        <taxon>Cestoda</taxon>
        <taxon>Eucestoda</taxon>
        <taxon>Diphyllobothriidea</taxon>
        <taxon>Diphyllobothriidae</taxon>
        <taxon>Dibothriocephalus</taxon>
    </lineage>
</organism>
<proteinExistence type="predicted"/>
<protein>
    <recommendedName>
        <fullName evidence="3">Reverse transcriptase domain-containing protein</fullName>
    </recommendedName>
</protein>
<dbReference type="EMBL" id="UYRU01009943">
    <property type="protein sequence ID" value="VDK44720.1"/>
    <property type="molecule type" value="Genomic_DNA"/>
</dbReference>
<name>A0A3P6QLS9_DIBLA</name>
<dbReference type="OrthoDB" id="6243574at2759"/>
<evidence type="ECO:0000313" key="1">
    <source>
        <dbReference type="EMBL" id="VDK44720.1"/>
    </source>
</evidence>
<evidence type="ECO:0008006" key="3">
    <source>
        <dbReference type="Google" id="ProtNLM"/>
    </source>
</evidence>
<reference evidence="1 2" key="1">
    <citation type="submission" date="2018-11" db="EMBL/GenBank/DDBJ databases">
        <authorList>
            <consortium name="Pathogen Informatics"/>
        </authorList>
    </citation>
    <scope>NUCLEOTIDE SEQUENCE [LARGE SCALE GENOMIC DNA]</scope>
</reference>
<dbReference type="Proteomes" id="UP000281553">
    <property type="component" value="Unassembled WGS sequence"/>
</dbReference>
<gene>
    <name evidence="1" type="ORF">DILT_LOCUS1454</name>
</gene>
<dbReference type="AlphaFoldDB" id="A0A3P6QLS9"/>
<evidence type="ECO:0000313" key="2">
    <source>
        <dbReference type="Proteomes" id="UP000281553"/>
    </source>
</evidence>
<accession>A0A3P6QLS9</accession>
<sequence length="110" mass="12044">MILTNIELSVKHVVRVLAALKSSTSPGPDNLHPLIASREFQASDSHLGFSIGSRSLHESSDRRFPGFTRGKPCATNLLLARESCADSKDRDCPTHVVFIDVSKAFDQISH</sequence>
<keyword evidence="2" id="KW-1185">Reference proteome</keyword>